<proteinExistence type="predicted"/>
<dbReference type="EMBL" id="JABBWG010000012">
    <property type="protein sequence ID" value="KAG1818079.1"/>
    <property type="molecule type" value="Genomic_DNA"/>
</dbReference>
<dbReference type="RefSeq" id="XP_041194139.1">
    <property type="nucleotide sequence ID" value="XM_041335427.1"/>
</dbReference>
<organism evidence="2 3">
    <name type="scientific">Suillus subaureus</name>
    <dbReference type="NCBI Taxonomy" id="48587"/>
    <lineage>
        <taxon>Eukaryota</taxon>
        <taxon>Fungi</taxon>
        <taxon>Dikarya</taxon>
        <taxon>Basidiomycota</taxon>
        <taxon>Agaricomycotina</taxon>
        <taxon>Agaricomycetes</taxon>
        <taxon>Agaricomycetidae</taxon>
        <taxon>Boletales</taxon>
        <taxon>Suillineae</taxon>
        <taxon>Suillaceae</taxon>
        <taxon>Suillus</taxon>
    </lineage>
</organism>
<gene>
    <name evidence="2" type="ORF">BJ212DRAFT_1348617</name>
</gene>
<feature type="compositionally biased region" description="Low complexity" evidence="1">
    <location>
        <begin position="59"/>
        <end position="70"/>
    </location>
</feature>
<dbReference type="AlphaFoldDB" id="A0A9P7JEP8"/>
<dbReference type="OrthoDB" id="3226942at2759"/>
<evidence type="ECO:0000256" key="1">
    <source>
        <dbReference type="SAM" id="MobiDB-lite"/>
    </source>
</evidence>
<feature type="region of interest" description="Disordered" evidence="1">
    <location>
        <begin position="50"/>
        <end position="70"/>
    </location>
</feature>
<reference evidence="2" key="1">
    <citation type="journal article" date="2020" name="New Phytol.">
        <title>Comparative genomics reveals dynamic genome evolution in host specialist ectomycorrhizal fungi.</title>
        <authorList>
            <person name="Lofgren L.A."/>
            <person name="Nguyen N.H."/>
            <person name="Vilgalys R."/>
            <person name="Ruytinx J."/>
            <person name="Liao H.L."/>
            <person name="Branco S."/>
            <person name="Kuo A."/>
            <person name="LaButti K."/>
            <person name="Lipzen A."/>
            <person name="Andreopoulos W."/>
            <person name="Pangilinan J."/>
            <person name="Riley R."/>
            <person name="Hundley H."/>
            <person name="Na H."/>
            <person name="Barry K."/>
            <person name="Grigoriev I.V."/>
            <person name="Stajich J.E."/>
            <person name="Kennedy P.G."/>
        </authorList>
    </citation>
    <scope>NUCLEOTIDE SEQUENCE</scope>
    <source>
        <strain evidence="2">MN1</strain>
    </source>
</reference>
<accession>A0A9P7JEP8</accession>
<dbReference type="GeneID" id="64629444"/>
<comment type="caution">
    <text evidence="2">The sequence shown here is derived from an EMBL/GenBank/DDBJ whole genome shotgun (WGS) entry which is preliminary data.</text>
</comment>
<sequence length="70" mass="7575">MPPLAEEFVNIDNLEVLGGKAFDFAELERVDQGIIPQVAVDEVDVMNHDGEDDGWNEASLMSSGGPSLML</sequence>
<evidence type="ECO:0000313" key="2">
    <source>
        <dbReference type="EMBL" id="KAG1818079.1"/>
    </source>
</evidence>
<protein>
    <submittedName>
        <fullName evidence="2">Uncharacterized protein</fullName>
    </submittedName>
</protein>
<dbReference type="Proteomes" id="UP000807769">
    <property type="component" value="Unassembled WGS sequence"/>
</dbReference>
<keyword evidence="3" id="KW-1185">Reference proteome</keyword>
<evidence type="ECO:0000313" key="3">
    <source>
        <dbReference type="Proteomes" id="UP000807769"/>
    </source>
</evidence>
<name>A0A9P7JEP8_9AGAM</name>